<evidence type="ECO:0000313" key="2">
    <source>
        <dbReference type="Proteomes" id="UP000426772"/>
    </source>
</evidence>
<dbReference type="Proteomes" id="UP000426772">
    <property type="component" value="Unassembled WGS sequence"/>
</dbReference>
<accession>A0ABY3L9G9</accession>
<dbReference type="Gene3D" id="3.90.1530.10">
    <property type="entry name" value="Conserved hypothetical protein from pyrococcus furiosus pfu- 392566-001, ParB domain"/>
    <property type="match status" value="1"/>
</dbReference>
<gene>
    <name evidence="1" type="ORF">D9O29_22960</name>
</gene>
<organism evidence="1 2">
    <name type="scientific">Pantoea vagans</name>
    <dbReference type="NCBI Taxonomy" id="470934"/>
    <lineage>
        <taxon>Bacteria</taxon>
        <taxon>Pseudomonadati</taxon>
        <taxon>Pseudomonadota</taxon>
        <taxon>Gammaproteobacteria</taxon>
        <taxon>Enterobacterales</taxon>
        <taxon>Erwiniaceae</taxon>
        <taxon>Pantoea</taxon>
    </lineage>
</organism>
<dbReference type="EMBL" id="RCNL01000017">
    <property type="protein sequence ID" value="TXL74219.1"/>
    <property type="molecule type" value="Genomic_DNA"/>
</dbReference>
<evidence type="ECO:0000313" key="1">
    <source>
        <dbReference type="EMBL" id="TXL74219.1"/>
    </source>
</evidence>
<name>A0ABY3L9G9_9GAMM</name>
<comment type="caution">
    <text evidence="1">The sequence shown here is derived from an EMBL/GenBank/DDBJ whole genome shotgun (WGS) entry which is preliminary data.</text>
</comment>
<protein>
    <submittedName>
        <fullName evidence="1">Transcriptional regulator</fullName>
    </submittedName>
</protein>
<dbReference type="RefSeq" id="WP_147790125.1">
    <property type="nucleotide sequence ID" value="NZ_RCNL01000017.1"/>
</dbReference>
<reference evidence="1 2" key="1">
    <citation type="submission" date="2018-10" db="EMBL/GenBank/DDBJ databases">
        <title>Draft genome sequence of Pantoea vagans isolated from corpses of the sugarcane aphid Melanaphis sacchari Zehntner.</title>
        <authorList>
            <person name="Toledo E."/>
            <person name="Pena G."/>
            <person name="Lozano L."/>
        </authorList>
    </citation>
    <scope>NUCLEOTIDE SEQUENCE [LARGE SCALE GENOMIC DNA]</scope>
    <source>
        <strain evidence="1 2">ET-90</strain>
    </source>
</reference>
<sequence length="132" mass="15355">MHYSAMRLLDINKIIPHEDIDPINLDLVSSKILEDGFWFIPVIIDEETGIIMDGHHRYNFAVQSGFSVIPCYQLSYSSEKVKVFDWRSGAPFSNERIFEKVNEGLLFPSKTTRHVFDMVFDTVRVELKTLKE</sequence>
<dbReference type="InterPro" id="IPR036086">
    <property type="entry name" value="ParB/Sulfiredoxin_sf"/>
</dbReference>
<proteinExistence type="predicted"/>
<dbReference type="SUPFAM" id="SSF110849">
    <property type="entry name" value="ParB/Sulfiredoxin"/>
    <property type="match status" value="1"/>
</dbReference>
<keyword evidence="2" id="KW-1185">Reference proteome</keyword>
<dbReference type="CDD" id="cd16400">
    <property type="entry name" value="ParB_Srx_like_nuclease"/>
    <property type="match status" value="1"/>
</dbReference>